<gene>
    <name evidence="2" type="ORF">GOOTI_187_00500</name>
</gene>
<evidence type="ECO:0000313" key="3">
    <source>
        <dbReference type="Proteomes" id="UP000005038"/>
    </source>
</evidence>
<dbReference type="STRING" id="1108044.GOOTI_187_00500"/>
<dbReference type="OrthoDB" id="4381349at2"/>
<name>H5TR07_GORO1</name>
<accession>H5TR07</accession>
<evidence type="ECO:0000256" key="1">
    <source>
        <dbReference type="SAM" id="MobiDB-lite"/>
    </source>
</evidence>
<sequence length="137" mass="14156">MSAEDDSVLTALGISPDDVQPPPPGAFEHALSVAFESDAPADDSTVPDMDDEPVVPADDVVVEDGLYHEAHGDDGHNDGADHDQGAIAADPAVLHGEDDPTLQHDDSTGGHDVDLAEHDDGGDHHGGGFHDGGDYHL</sequence>
<keyword evidence="3" id="KW-1185">Reference proteome</keyword>
<dbReference type="RefSeq" id="WP_007240117.1">
    <property type="nucleotide sequence ID" value="NZ_BAFB01000187.1"/>
</dbReference>
<protein>
    <submittedName>
        <fullName evidence="2">Uncharacterized protein</fullName>
    </submittedName>
</protein>
<feature type="compositionally biased region" description="Basic and acidic residues" evidence="1">
    <location>
        <begin position="65"/>
        <end position="84"/>
    </location>
</feature>
<organism evidence="2 3">
    <name type="scientific">Gordonia otitidis (strain DSM 44809 / CCUG 52243 / JCM 12355 / NBRC 100426 / IFM 10032)</name>
    <dbReference type="NCBI Taxonomy" id="1108044"/>
    <lineage>
        <taxon>Bacteria</taxon>
        <taxon>Bacillati</taxon>
        <taxon>Actinomycetota</taxon>
        <taxon>Actinomycetes</taxon>
        <taxon>Mycobacteriales</taxon>
        <taxon>Gordoniaceae</taxon>
        <taxon>Gordonia</taxon>
    </lineage>
</organism>
<dbReference type="Proteomes" id="UP000005038">
    <property type="component" value="Unassembled WGS sequence"/>
</dbReference>
<feature type="region of interest" description="Disordered" evidence="1">
    <location>
        <begin position="1"/>
        <end position="137"/>
    </location>
</feature>
<dbReference type="AlphaFoldDB" id="H5TR07"/>
<reference evidence="2" key="1">
    <citation type="submission" date="2012-02" db="EMBL/GenBank/DDBJ databases">
        <title>Whole genome shotgun sequence of Gordonia otitidis NBRC 100426.</title>
        <authorList>
            <person name="Yoshida I."/>
            <person name="Hosoyama A."/>
            <person name="Tsuchikane K."/>
            <person name="Katsumata H."/>
            <person name="Yamazaki S."/>
            <person name="Fujita N."/>
        </authorList>
    </citation>
    <scope>NUCLEOTIDE SEQUENCE [LARGE SCALE GENOMIC DNA]</scope>
    <source>
        <strain evidence="2">NBRC 100426</strain>
    </source>
</reference>
<comment type="caution">
    <text evidence="2">The sequence shown here is derived from an EMBL/GenBank/DDBJ whole genome shotgun (WGS) entry which is preliminary data.</text>
</comment>
<dbReference type="EMBL" id="BAFB01000187">
    <property type="protein sequence ID" value="GAB35915.1"/>
    <property type="molecule type" value="Genomic_DNA"/>
</dbReference>
<feature type="compositionally biased region" description="Basic and acidic residues" evidence="1">
    <location>
        <begin position="95"/>
        <end position="137"/>
    </location>
</feature>
<evidence type="ECO:0000313" key="2">
    <source>
        <dbReference type="EMBL" id="GAB35915.1"/>
    </source>
</evidence>
<proteinExistence type="predicted"/>